<evidence type="ECO:0000313" key="8">
    <source>
        <dbReference type="EMBL" id="CAH0991612.1"/>
    </source>
</evidence>
<dbReference type="PANTHER" id="PTHR43549:SF2">
    <property type="entry name" value="MULTIDRUG RESISTANCE PROTEIN NORM-RELATED"/>
    <property type="match status" value="1"/>
</dbReference>
<feature type="transmembrane region" description="Helical" evidence="7">
    <location>
        <begin position="96"/>
        <end position="122"/>
    </location>
</feature>
<evidence type="ECO:0000256" key="4">
    <source>
        <dbReference type="ARBA" id="ARBA00022692"/>
    </source>
</evidence>
<feature type="transmembrane region" description="Helical" evidence="7">
    <location>
        <begin position="347"/>
        <end position="370"/>
    </location>
</feature>
<evidence type="ECO:0000313" key="9">
    <source>
        <dbReference type="Proteomes" id="UP000838100"/>
    </source>
</evidence>
<name>A0ABM9AEI3_9GAMM</name>
<dbReference type="InterPro" id="IPR052031">
    <property type="entry name" value="Membrane_Transporter-Flippase"/>
</dbReference>
<feature type="transmembrane region" description="Helical" evidence="7">
    <location>
        <begin position="21"/>
        <end position="40"/>
    </location>
</feature>
<accession>A0ABM9AEI3</accession>
<keyword evidence="5 7" id="KW-1133">Transmembrane helix</keyword>
<comment type="caution">
    <text evidence="8">The sequence shown here is derived from an EMBL/GenBank/DDBJ whole genome shotgun (WGS) entry which is preliminary data.</text>
</comment>
<organism evidence="8 9">
    <name type="scientific">Sinobacterium norvegicum</name>
    <dbReference type="NCBI Taxonomy" id="1641715"/>
    <lineage>
        <taxon>Bacteria</taxon>
        <taxon>Pseudomonadati</taxon>
        <taxon>Pseudomonadota</taxon>
        <taxon>Gammaproteobacteria</taxon>
        <taxon>Cellvibrionales</taxon>
        <taxon>Spongiibacteraceae</taxon>
        <taxon>Sinobacterium</taxon>
    </lineage>
</organism>
<dbReference type="PANTHER" id="PTHR43549">
    <property type="entry name" value="MULTIDRUG RESISTANCE PROTEIN YPNP-RELATED"/>
    <property type="match status" value="1"/>
</dbReference>
<evidence type="ECO:0000256" key="2">
    <source>
        <dbReference type="ARBA" id="ARBA00022448"/>
    </source>
</evidence>
<keyword evidence="2" id="KW-0813">Transport</keyword>
<feature type="transmembrane region" description="Helical" evidence="7">
    <location>
        <begin position="382"/>
        <end position="403"/>
    </location>
</feature>
<dbReference type="PIRSF" id="PIRSF006603">
    <property type="entry name" value="DinF"/>
    <property type="match status" value="1"/>
</dbReference>
<dbReference type="InterPro" id="IPR002528">
    <property type="entry name" value="MATE_fam"/>
</dbReference>
<keyword evidence="9" id="KW-1185">Reference proteome</keyword>
<proteinExistence type="predicted"/>
<dbReference type="EMBL" id="CAKLPX010000001">
    <property type="protein sequence ID" value="CAH0991612.1"/>
    <property type="molecule type" value="Genomic_DNA"/>
</dbReference>
<feature type="transmembrane region" description="Helical" evidence="7">
    <location>
        <begin position="277"/>
        <end position="296"/>
    </location>
</feature>
<reference evidence="8" key="1">
    <citation type="submission" date="2021-12" db="EMBL/GenBank/DDBJ databases">
        <authorList>
            <person name="Rodrigo-Torres L."/>
            <person name="Arahal R. D."/>
            <person name="Lucena T."/>
        </authorList>
    </citation>
    <scope>NUCLEOTIDE SEQUENCE</scope>
    <source>
        <strain evidence="8">CECT 8267</strain>
    </source>
</reference>
<keyword evidence="3" id="KW-1003">Cell membrane</keyword>
<sequence length="442" mass="47097">MQPAKFLTGSITRHVINMTTASAVGLIMLFTSDLVDMFFLSQLGHQPLAAAVGFAGTLLFFATAACIGLQVGMGALVARALGASQRLQAGQLCTDVLLFSLFFSLLITAAFAFCIDELLIFIGASGNTLEYALSYSRILLLSTPFLAVGMCGSAALRSLGDAKRSMYVTIMGALVNVALDPLFIFTFGWGIEGAAWASFCSRIVLFVLAMYWLIKTHRLPQHPRWASFKTSIRPVSLIAGPAMLTSLATPLASTYVIKVMATYGDQAVAASAIIGRLIPVTFAVIFALSGAVGPIIGQNAGAGSYDRVRQTVLSAMLLNVVYCLAAWLLLFLLKDIIVAVFDAEGETASLIIFYCQYLVGAFLFSGMLFVANAGFNNLNRAYLATTFNFAKALLGVIPFVAIMSKYFGAPGVLTGEAVAAAVFAIAATVVLLRRIENLKNRL</sequence>
<feature type="transmembrane region" description="Helical" evidence="7">
    <location>
        <begin position="52"/>
        <end position="76"/>
    </location>
</feature>
<gene>
    <name evidence="8" type="primary">mepA_1</name>
    <name evidence="8" type="ORF">SIN8267_01721</name>
</gene>
<protein>
    <submittedName>
        <fullName evidence="8">Multidrug export protein MepA</fullName>
    </submittedName>
</protein>
<dbReference type="NCBIfam" id="TIGR00797">
    <property type="entry name" value="matE"/>
    <property type="match status" value="1"/>
</dbReference>
<evidence type="ECO:0000256" key="5">
    <source>
        <dbReference type="ARBA" id="ARBA00022989"/>
    </source>
</evidence>
<evidence type="ECO:0000256" key="7">
    <source>
        <dbReference type="SAM" id="Phobius"/>
    </source>
</evidence>
<keyword evidence="6 7" id="KW-0472">Membrane</keyword>
<evidence type="ECO:0000256" key="1">
    <source>
        <dbReference type="ARBA" id="ARBA00004429"/>
    </source>
</evidence>
<feature type="transmembrane region" description="Helical" evidence="7">
    <location>
        <begin position="235"/>
        <end position="257"/>
    </location>
</feature>
<comment type="subcellular location">
    <subcellularLocation>
        <location evidence="1">Cell inner membrane</location>
        <topology evidence="1">Multi-pass membrane protein</topology>
    </subcellularLocation>
</comment>
<feature type="transmembrane region" description="Helical" evidence="7">
    <location>
        <begin position="317"/>
        <end position="341"/>
    </location>
</feature>
<dbReference type="Proteomes" id="UP000838100">
    <property type="component" value="Unassembled WGS sequence"/>
</dbReference>
<dbReference type="Pfam" id="PF01554">
    <property type="entry name" value="MatE"/>
    <property type="match status" value="2"/>
</dbReference>
<keyword evidence="4 7" id="KW-0812">Transmembrane</keyword>
<feature type="transmembrane region" description="Helical" evidence="7">
    <location>
        <begin position="134"/>
        <end position="156"/>
    </location>
</feature>
<evidence type="ECO:0000256" key="3">
    <source>
        <dbReference type="ARBA" id="ARBA00022475"/>
    </source>
</evidence>
<evidence type="ECO:0000256" key="6">
    <source>
        <dbReference type="ARBA" id="ARBA00023136"/>
    </source>
</evidence>
<feature type="transmembrane region" description="Helical" evidence="7">
    <location>
        <begin position="168"/>
        <end position="189"/>
    </location>
</feature>
<feature type="transmembrane region" description="Helical" evidence="7">
    <location>
        <begin position="195"/>
        <end position="214"/>
    </location>
</feature>
<feature type="transmembrane region" description="Helical" evidence="7">
    <location>
        <begin position="409"/>
        <end position="432"/>
    </location>
</feature>
<dbReference type="InterPro" id="IPR048279">
    <property type="entry name" value="MdtK-like"/>
</dbReference>